<organism evidence="1 2">
    <name type="scientific">Russula earlei</name>
    <dbReference type="NCBI Taxonomy" id="71964"/>
    <lineage>
        <taxon>Eukaryota</taxon>
        <taxon>Fungi</taxon>
        <taxon>Dikarya</taxon>
        <taxon>Basidiomycota</taxon>
        <taxon>Agaricomycotina</taxon>
        <taxon>Agaricomycetes</taxon>
        <taxon>Russulales</taxon>
        <taxon>Russulaceae</taxon>
        <taxon>Russula</taxon>
    </lineage>
</organism>
<name>A0ACC0UMS4_9AGAM</name>
<gene>
    <name evidence="1" type="ORF">F5148DRAFT_1279248</name>
</gene>
<evidence type="ECO:0000313" key="2">
    <source>
        <dbReference type="Proteomes" id="UP001207468"/>
    </source>
</evidence>
<keyword evidence="2" id="KW-1185">Reference proteome</keyword>
<reference evidence="1" key="1">
    <citation type="submission" date="2021-03" db="EMBL/GenBank/DDBJ databases">
        <title>Evolutionary priming and transition to the ectomycorrhizal habit in an iconic lineage of mushroom-forming fungi: is preadaptation a requirement?</title>
        <authorList>
            <consortium name="DOE Joint Genome Institute"/>
            <person name="Looney B.P."/>
            <person name="Miyauchi S."/>
            <person name="Morin E."/>
            <person name="Drula E."/>
            <person name="Courty P.E."/>
            <person name="Chicoki N."/>
            <person name="Fauchery L."/>
            <person name="Kohler A."/>
            <person name="Kuo A."/>
            <person name="LaButti K."/>
            <person name="Pangilinan J."/>
            <person name="Lipzen A."/>
            <person name="Riley R."/>
            <person name="Andreopoulos W."/>
            <person name="He G."/>
            <person name="Johnson J."/>
            <person name="Barry K.W."/>
            <person name="Grigoriev I.V."/>
            <person name="Nagy L."/>
            <person name="Hibbett D."/>
            <person name="Henrissat B."/>
            <person name="Matheny P.B."/>
            <person name="Labbe J."/>
            <person name="Martin A.F."/>
        </authorList>
    </citation>
    <scope>NUCLEOTIDE SEQUENCE</scope>
    <source>
        <strain evidence="1">BPL698</strain>
    </source>
</reference>
<accession>A0ACC0UMS4</accession>
<proteinExistence type="predicted"/>
<evidence type="ECO:0000313" key="1">
    <source>
        <dbReference type="EMBL" id="KAI9512981.1"/>
    </source>
</evidence>
<dbReference type="EMBL" id="JAGFNK010000004">
    <property type="protein sequence ID" value="KAI9512981.1"/>
    <property type="molecule type" value="Genomic_DNA"/>
</dbReference>
<comment type="caution">
    <text evidence="1">The sequence shown here is derived from an EMBL/GenBank/DDBJ whole genome shotgun (WGS) entry which is preliminary data.</text>
</comment>
<dbReference type="Proteomes" id="UP001207468">
    <property type="component" value="Unassembled WGS sequence"/>
</dbReference>
<protein>
    <submittedName>
        <fullName evidence="1">Uncharacterized protein</fullName>
    </submittedName>
</protein>
<sequence length="64" mass="7381">MVAVKIQASGQQIEYFKKLQLQCKITDPLQIPLYRNIQWGSVHSMLNHSYKLQQIANQPLPPFG</sequence>